<evidence type="ECO:0000313" key="8">
    <source>
        <dbReference type="Proteomes" id="UP000285839"/>
    </source>
</evidence>
<evidence type="ECO:0000313" key="1">
    <source>
        <dbReference type="EMBL" id="CUP86563.1"/>
    </source>
</evidence>
<organism evidence="1 5">
    <name type="scientific">Blautia obeum</name>
    <dbReference type="NCBI Taxonomy" id="40520"/>
    <lineage>
        <taxon>Bacteria</taxon>
        <taxon>Bacillati</taxon>
        <taxon>Bacillota</taxon>
        <taxon>Clostridia</taxon>
        <taxon>Lachnospirales</taxon>
        <taxon>Lachnospiraceae</taxon>
        <taxon>Blautia</taxon>
    </lineage>
</organism>
<protein>
    <submittedName>
        <fullName evidence="1">Uncharacterized protein</fullName>
    </submittedName>
</protein>
<dbReference type="Proteomes" id="UP000095413">
    <property type="component" value="Unassembled WGS sequence"/>
</dbReference>
<evidence type="ECO:0000313" key="4">
    <source>
        <dbReference type="EMBL" id="RHE70280.1"/>
    </source>
</evidence>
<dbReference type="EMBL" id="CZBA01000019">
    <property type="protein sequence ID" value="CUP86563.1"/>
    <property type="molecule type" value="Genomic_DNA"/>
</dbReference>
<dbReference type="EMBL" id="QSJW01000018">
    <property type="protein sequence ID" value="RHE08366.1"/>
    <property type="molecule type" value="Genomic_DNA"/>
</dbReference>
<dbReference type="RefSeq" id="WP_015528556.1">
    <property type="nucleotide sequence ID" value="NZ_CZBA01000019.1"/>
</dbReference>
<evidence type="ECO:0000313" key="5">
    <source>
        <dbReference type="Proteomes" id="UP000095413"/>
    </source>
</evidence>
<dbReference type="EMBL" id="QSKO01000032">
    <property type="protein sequence ID" value="RHE70280.1"/>
    <property type="molecule type" value="Genomic_DNA"/>
</dbReference>
<name>A0A174RLZ5_9FIRM</name>
<evidence type="ECO:0000313" key="3">
    <source>
        <dbReference type="EMBL" id="RHE08366.1"/>
    </source>
</evidence>
<dbReference type="Proteomes" id="UP000285839">
    <property type="component" value="Unassembled WGS sequence"/>
</dbReference>
<gene>
    <name evidence="4" type="ORF">DW723_15500</name>
    <name evidence="3" type="ORF">DW767_18355</name>
    <name evidence="2" type="ORF">DWY46_15580</name>
    <name evidence="1" type="ORF">ERS852533_02838</name>
</gene>
<reference evidence="1 5" key="1">
    <citation type="submission" date="2015-09" db="EMBL/GenBank/DDBJ databases">
        <authorList>
            <consortium name="Pathogen Informatics"/>
        </authorList>
    </citation>
    <scope>NUCLEOTIDE SEQUENCE [LARGE SCALE GENOMIC DNA]</scope>
    <source>
        <strain evidence="1 5">2789STDY5834921</strain>
    </source>
</reference>
<dbReference type="Proteomes" id="UP000283928">
    <property type="component" value="Unassembled WGS sequence"/>
</dbReference>
<dbReference type="Proteomes" id="UP000284644">
    <property type="component" value="Unassembled WGS sequence"/>
</dbReference>
<dbReference type="AlphaFoldDB" id="A0A174RLZ5"/>
<evidence type="ECO:0000313" key="2">
    <source>
        <dbReference type="EMBL" id="RGR46374.1"/>
    </source>
</evidence>
<accession>A0A174RLZ5</accession>
<sequence length="91" mass="10926">MGNDIFSAVIELNKIRQQAYEIYLPIVEELCNREVSEEELSHCLDYLLDFADDASMLELYKKLCRRFVYTYPGCINFYVNAYKEMWEKTEF</sequence>
<proteinExistence type="predicted"/>
<evidence type="ECO:0000313" key="6">
    <source>
        <dbReference type="Proteomes" id="UP000283928"/>
    </source>
</evidence>
<dbReference type="OrthoDB" id="1986024at2"/>
<evidence type="ECO:0000313" key="7">
    <source>
        <dbReference type="Proteomes" id="UP000284644"/>
    </source>
</evidence>
<reference evidence="6 7" key="2">
    <citation type="submission" date="2018-08" db="EMBL/GenBank/DDBJ databases">
        <title>A genome reference for cultivated species of the human gut microbiota.</title>
        <authorList>
            <person name="Zou Y."/>
            <person name="Xue W."/>
            <person name="Luo G."/>
        </authorList>
    </citation>
    <scope>NUCLEOTIDE SEQUENCE [LARGE SCALE GENOMIC DNA]</scope>
    <source>
        <strain evidence="2 8">AF25-21</strain>
        <strain evidence="4 6">AM27-32LB</strain>
        <strain evidence="3 7">AM29-25AC</strain>
    </source>
</reference>
<dbReference type="EMBL" id="QRUH01000014">
    <property type="protein sequence ID" value="RGR46374.1"/>
    <property type="molecule type" value="Genomic_DNA"/>
</dbReference>